<dbReference type="RefSeq" id="WP_207216487.1">
    <property type="nucleotide sequence ID" value="NZ_SGWX01000001.1"/>
</dbReference>
<dbReference type="AlphaFoldDB" id="A0A4Q7M2T4"/>
<dbReference type="EMBL" id="SGWX01000001">
    <property type="protein sequence ID" value="RZS61157.1"/>
    <property type="molecule type" value="Genomic_DNA"/>
</dbReference>
<dbReference type="Gene3D" id="2.60.40.380">
    <property type="entry name" value="Purple acid phosphatase-like, N-terminal"/>
    <property type="match status" value="1"/>
</dbReference>
<accession>A0A4Q7M2T4</accession>
<dbReference type="Gene3D" id="3.60.21.10">
    <property type="match status" value="1"/>
</dbReference>
<name>A0A4Q7M2T4_9MICO</name>
<dbReference type="InterPro" id="IPR039331">
    <property type="entry name" value="PAPs-like"/>
</dbReference>
<evidence type="ECO:0000256" key="2">
    <source>
        <dbReference type="SAM" id="SignalP"/>
    </source>
</evidence>
<evidence type="ECO:0000313" key="5">
    <source>
        <dbReference type="EMBL" id="RZS61157.1"/>
    </source>
</evidence>
<feature type="domain" description="Purple acid phosphatase N-terminal" evidence="4">
    <location>
        <begin position="253"/>
        <end position="341"/>
    </location>
</feature>
<protein>
    <submittedName>
        <fullName evidence="5">Calcineurin-like phosphoesterase family protein</fullName>
    </submittedName>
</protein>
<proteinExistence type="predicted"/>
<dbReference type="GO" id="GO:0003993">
    <property type="term" value="F:acid phosphatase activity"/>
    <property type="evidence" value="ECO:0007669"/>
    <property type="project" value="InterPro"/>
</dbReference>
<keyword evidence="6" id="KW-1185">Reference proteome</keyword>
<comment type="caution">
    <text evidence="5">The sequence shown here is derived from an EMBL/GenBank/DDBJ whole genome shotgun (WGS) entry which is preliminary data.</text>
</comment>
<feature type="chain" id="PRO_5038490621" evidence="2">
    <location>
        <begin position="42"/>
        <end position="808"/>
    </location>
</feature>
<organism evidence="5 6">
    <name type="scientific">Xylanimonas ulmi</name>
    <dbReference type="NCBI Taxonomy" id="228973"/>
    <lineage>
        <taxon>Bacteria</taxon>
        <taxon>Bacillati</taxon>
        <taxon>Actinomycetota</taxon>
        <taxon>Actinomycetes</taxon>
        <taxon>Micrococcales</taxon>
        <taxon>Promicromonosporaceae</taxon>
        <taxon>Xylanimonas</taxon>
    </lineage>
</organism>
<evidence type="ECO:0000259" key="4">
    <source>
        <dbReference type="Pfam" id="PF16656"/>
    </source>
</evidence>
<dbReference type="PANTHER" id="PTHR22953">
    <property type="entry name" value="ACID PHOSPHATASE RELATED"/>
    <property type="match status" value="1"/>
</dbReference>
<dbReference type="Pfam" id="PF00149">
    <property type="entry name" value="Metallophos"/>
    <property type="match status" value="1"/>
</dbReference>
<dbReference type="SUPFAM" id="SSF56300">
    <property type="entry name" value="Metallo-dependent phosphatases"/>
    <property type="match status" value="1"/>
</dbReference>
<feature type="signal peptide" evidence="2">
    <location>
        <begin position="1"/>
        <end position="41"/>
    </location>
</feature>
<dbReference type="InterPro" id="IPR004843">
    <property type="entry name" value="Calcineurin-like_PHP"/>
</dbReference>
<dbReference type="GO" id="GO:0046872">
    <property type="term" value="F:metal ion binding"/>
    <property type="evidence" value="ECO:0007669"/>
    <property type="project" value="InterPro"/>
</dbReference>
<evidence type="ECO:0000256" key="1">
    <source>
        <dbReference type="ARBA" id="ARBA00022729"/>
    </source>
</evidence>
<dbReference type="InterPro" id="IPR029052">
    <property type="entry name" value="Metallo-depent_PP-like"/>
</dbReference>
<dbReference type="InterPro" id="IPR015914">
    <property type="entry name" value="PAPs_N"/>
</dbReference>
<feature type="domain" description="Calcineurin-like phosphoesterase" evidence="3">
    <location>
        <begin position="351"/>
        <end position="544"/>
    </location>
</feature>
<dbReference type="Pfam" id="PF16656">
    <property type="entry name" value="Pur_ac_phosph_N"/>
    <property type="match status" value="1"/>
</dbReference>
<dbReference type="Proteomes" id="UP000293852">
    <property type="component" value="Unassembled WGS sequence"/>
</dbReference>
<keyword evidence="1 2" id="KW-0732">Signal</keyword>
<reference evidence="5 6" key="1">
    <citation type="submission" date="2019-02" db="EMBL/GenBank/DDBJ databases">
        <title>Sequencing the genomes of 1000 actinobacteria strains.</title>
        <authorList>
            <person name="Klenk H.-P."/>
        </authorList>
    </citation>
    <scope>NUCLEOTIDE SEQUENCE [LARGE SCALE GENOMIC DNA]</scope>
    <source>
        <strain evidence="5 6">DSM 16932</strain>
    </source>
</reference>
<dbReference type="PANTHER" id="PTHR22953:SF153">
    <property type="entry name" value="PURPLE ACID PHOSPHATASE"/>
    <property type="match status" value="1"/>
</dbReference>
<dbReference type="SUPFAM" id="SSF49363">
    <property type="entry name" value="Purple acid phosphatase, N-terminal domain"/>
    <property type="match status" value="1"/>
</dbReference>
<dbReference type="Gene3D" id="2.60.120.260">
    <property type="entry name" value="Galactose-binding domain-like"/>
    <property type="match status" value="1"/>
</dbReference>
<gene>
    <name evidence="5" type="ORF">EV386_1445</name>
</gene>
<evidence type="ECO:0000259" key="3">
    <source>
        <dbReference type="Pfam" id="PF00149"/>
    </source>
</evidence>
<dbReference type="InterPro" id="IPR008963">
    <property type="entry name" value="Purple_acid_Pase-like_N"/>
</dbReference>
<evidence type="ECO:0000313" key="6">
    <source>
        <dbReference type="Proteomes" id="UP000293852"/>
    </source>
</evidence>
<sequence length="808" mass="84005">MHTNTHAPTPRRRRARAAVAGAGLISLVAAGLAFAASSASAADLPASFLGTGSQWRYSDDNTDPAAGGADRLVWTGAGFDDAAWKTGVSPFGAKNGKPTGLGSGFPVTTPLNQYIDPTASPQVDVPTFHLRSSFNLTAAQLGELTGLTGTVVYDDALQVFVNGVKVAGLLDDRVEAAAEAQRNLTYAGVSNGDPVTSTFTIPAEVLQAGTNTIAVGLYNDRENSSDVYLDLKSLVPVVEEPEPGAATISDLVLGVGASEAERNLAWYSDLDTEQVAQIAPAGEVVDGRFPADAVSVAATGGATSSGEYNRFATLTGLEPNTAYSYRVGAEGAWSGVSTFRTQSFDGGFDFLFFGDPQLGSSGNLASDTQGWIDTLDVATTAYPSAEMLFSGGDQVEHANNETEYGSFLSTDYLRQIPFVATNGNHDVGDKAYNQHFNVPNLDAAAGPGTSTSSGGDYWFVYKDVLFLNLNSNSRDYASHERFVRETIAAHGDEAKWKVVAFHHSIYSTGPHATDADVIDRRNTWPTLFSELGVDLVLQGHDHSYARSYLIRNGEKADPNEQAGADILTPGPGGVLYVTANSASGSKYYAASNSSSWWLSASNQENVRNYTAVEVSDDAISVKTIRSQAKDAARPVNSVVDQVTIAKPVAPDTQKLQVVVPEGAPGELVWAIDGANPLVDLGTATPAGDHFAATGTLNPVRVTDTRRGGPTWSISAQVGDFTGSKGAFSGKYLGWTPQVLTAGGGATAGAPVASGFGGGDGLASSSVLGAAGVGHPTGSATLGAGLDLKIPVDVTDGTYRATLTLTALS</sequence>